<dbReference type="Pfam" id="PF07715">
    <property type="entry name" value="Plug"/>
    <property type="match status" value="1"/>
</dbReference>
<keyword evidence="2 10" id="KW-0813">Transport</keyword>
<proteinExistence type="inferred from homology"/>
<evidence type="ECO:0000256" key="5">
    <source>
        <dbReference type="ARBA" id="ARBA00022729"/>
    </source>
</evidence>
<sequence length="800" mass="91089">MKLFVQLLLFSVSYFAYSQSCSFILEGKVIDFHDGQALANAKVELLNTNQIIYTNAKGEFKFKEVCEGAQNLRVNHPDCQELIYPILIERNTKTTIYLEHHLEELEEVSLVGKINKDQTKSNPSVVVDRAVLDKHRGGSLGDALQEIAGVSSLTTGNSIVKPVIQGLHSSRVLLMQNNVRLENQDWGVEHAPSIAMQAAQEVEVVKGASALALGGDALGGAIITSPAKIPVKDTLYGYTGLVAASNGRGGGLHTQLTRSFEKGWYAQADASFKRFGDAKAPDNFLANTGHLEKALSLRGGLNKFVQGFEVYYSYYQSENGILRDAHIGNVSDLIRAINREKPLRSSDFSYKINEPKQSVTHHLAKLSYYRRLENIGKIKMHYAYQENNRLEYDIRRGDDAGKASLDLNLKTHEFQTNLQVDYDKNYDVNAGVALTYQDNFANPLTGVKRLIPDYKQYKVGGYITGNYKWDEYWTAEAGLRFDYTHLDAQKFYLKTSWDKKGYQQDFSNIIIEDFGTQYLTNPKFDFQNFSWIGGLRYEQNDFEATLNYTRGQRAPNVAELFSDGLHHSAAIIELGDLRFKPETSHKISLSLAQDLNAFSFVANPYLNRFTDFITLVPKGLETTVRGAFPVWEYEQVDALLWGIDAQASYRIAKNFESQVSFAYLVGRDLDADNYLNEMPAPNFLYQLTYKRENWKDLRMSVQAKHSLWQHNYPNNNFYYEVLNEGNYEEVLVDISTPPEAYILFGFESSARFTPFKTGSLEGNFQVQNILNTQYNDYLNRLRYYAYQPGRNFILNLTYNY</sequence>
<dbReference type="Gene3D" id="2.170.130.10">
    <property type="entry name" value="TonB-dependent receptor, plug domain"/>
    <property type="match status" value="1"/>
</dbReference>
<evidence type="ECO:0000313" key="15">
    <source>
        <dbReference type="EMBL" id="MFD2698052.1"/>
    </source>
</evidence>
<organism evidence="15 16">
    <name type="scientific">Mesonia sediminis</name>
    <dbReference type="NCBI Taxonomy" id="1703946"/>
    <lineage>
        <taxon>Bacteria</taxon>
        <taxon>Pseudomonadati</taxon>
        <taxon>Bacteroidota</taxon>
        <taxon>Flavobacteriia</taxon>
        <taxon>Flavobacteriales</taxon>
        <taxon>Flavobacteriaceae</taxon>
        <taxon>Mesonia</taxon>
    </lineage>
</organism>
<dbReference type="Proteomes" id="UP001597357">
    <property type="component" value="Unassembled WGS sequence"/>
</dbReference>
<keyword evidence="6 11" id="KW-0798">TonB box</keyword>
<reference evidence="16" key="1">
    <citation type="journal article" date="2019" name="Int. J. Syst. Evol. Microbiol.">
        <title>The Global Catalogue of Microorganisms (GCM) 10K type strain sequencing project: providing services to taxonomists for standard genome sequencing and annotation.</title>
        <authorList>
            <consortium name="The Broad Institute Genomics Platform"/>
            <consortium name="The Broad Institute Genome Sequencing Center for Infectious Disease"/>
            <person name="Wu L."/>
            <person name="Ma J."/>
        </authorList>
    </citation>
    <scope>NUCLEOTIDE SEQUENCE [LARGE SCALE GENOMIC DNA]</scope>
    <source>
        <strain evidence="16">KCTC 42255</strain>
    </source>
</reference>
<dbReference type="PANTHER" id="PTHR30069:SF29">
    <property type="entry name" value="HEMOGLOBIN AND HEMOGLOBIN-HAPTOGLOBIN-BINDING PROTEIN 1-RELATED"/>
    <property type="match status" value="1"/>
</dbReference>
<dbReference type="PANTHER" id="PTHR30069">
    <property type="entry name" value="TONB-DEPENDENT OUTER MEMBRANE RECEPTOR"/>
    <property type="match status" value="1"/>
</dbReference>
<dbReference type="PROSITE" id="PS52016">
    <property type="entry name" value="TONB_DEPENDENT_REC_3"/>
    <property type="match status" value="1"/>
</dbReference>
<dbReference type="InterPro" id="IPR012910">
    <property type="entry name" value="Plug_dom"/>
</dbReference>
<keyword evidence="7 10" id="KW-0472">Membrane</keyword>
<feature type="domain" description="TonB-dependent receptor-like beta-barrel" evidence="13">
    <location>
        <begin position="353"/>
        <end position="741"/>
    </location>
</feature>
<evidence type="ECO:0000256" key="4">
    <source>
        <dbReference type="ARBA" id="ARBA00022692"/>
    </source>
</evidence>
<name>A0ABW5SEA7_9FLAO</name>
<keyword evidence="4 10" id="KW-0812">Transmembrane</keyword>
<evidence type="ECO:0000256" key="10">
    <source>
        <dbReference type="PROSITE-ProRule" id="PRU01360"/>
    </source>
</evidence>
<dbReference type="Pfam" id="PF13715">
    <property type="entry name" value="CarbopepD_reg_2"/>
    <property type="match status" value="1"/>
</dbReference>
<protein>
    <submittedName>
        <fullName evidence="15">TonB-dependent receptor</fullName>
    </submittedName>
</protein>
<evidence type="ECO:0000259" key="13">
    <source>
        <dbReference type="Pfam" id="PF00593"/>
    </source>
</evidence>
<evidence type="ECO:0000256" key="3">
    <source>
        <dbReference type="ARBA" id="ARBA00022452"/>
    </source>
</evidence>
<keyword evidence="16" id="KW-1185">Reference proteome</keyword>
<keyword evidence="5 12" id="KW-0732">Signal</keyword>
<dbReference type="InterPro" id="IPR036942">
    <property type="entry name" value="Beta-barrel_TonB_sf"/>
</dbReference>
<comment type="similarity">
    <text evidence="10 11">Belongs to the TonB-dependent receptor family.</text>
</comment>
<dbReference type="SUPFAM" id="SSF56935">
    <property type="entry name" value="Porins"/>
    <property type="match status" value="1"/>
</dbReference>
<evidence type="ECO:0000313" key="16">
    <source>
        <dbReference type="Proteomes" id="UP001597357"/>
    </source>
</evidence>
<dbReference type="InterPro" id="IPR000531">
    <property type="entry name" value="Beta-barrel_TonB"/>
</dbReference>
<evidence type="ECO:0000256" key="8">
    <source>
        <dbReference type="ARBA" id="ARBA00023170"/>
    </source>
</evidence>
<evidence type="ECO:0000256" key="1">
    <source>
        <dbReference type="ARBA" id="ARBA00004571"/>
    </source>
</evidence>
<dbReference type="EMBL" id="JBHULZ010000041">
    <property type="protein sequence ID" value="MFD2698052.1"/>
    <property type="molecule type" value="Genomic_DNA"/>
</dbReference>
<dbReference type="Gene3D" id="2.60.40.1120">
    <property type="entry name" value="Carboxypeptidase-like, regulatory domain"/>
    <property type="match status" value="1"/>
</dbReference>
<evidence type="ECO:0000259" key="14">
    <source>
        <dbReference type="Pfam" id="PF07715"/>
    </source>
</evidence>
<feature type="chain" id="PRO_5047109404" evidence="12">
    <location>
        <begin position="19"/>
        <end position="800"/>
    </location>
</feature>
<evidence type="ECO:0000256" key="9">
    <source>
        <dbReference type="ARBA" id="ARBA00023237"/>
    </source>
</evidence>
<comment type="subcellular location">
    <subcellularLocation>
        <location evidence="1 10">Cell outer membrane</location>
        <topology evidence="1 10">Multi-pass membrane protein</topology>
    </subcellularLocation>
</comment>
<gene>
    <name evidence="15" type="ORF">ACFSQ0_08620</name>
</gene>
<dbReference type="InterPro" id="IPR039426">
    <property type="entry name" value="TonB-dep_rcpt-like"/>
</dbReference>
<evidence type="ECO:0000256" key="2">
    <source>
        <dbReference type="ARBA" id="ARBA00022448"/>
    </source>
</evidence>
<dbReference type="SUPFAM" id="SSF49464">
    <property type="entry name" value="Carboxypeptidase regulatory domain-like"/>
    <property type="match status" value="1"/>
</dbReference>
<dbReference type="InterPro" id="IPR008969">
    <property type="entry name" value="CarboxyPept-like_regulatory"/>
</dbReference>
<evidence type="ECO:0000256" key="11">
    <source>
        <dbReference type="RuleBase" id="RU003357"/>
    </source>
</evidence>
<keyword evidence="9 10" id="KW-0998">Cell outer membrane</keyword>
<keyword evidence="3 10" id="KW-1134">Transmembrane beta strand</keyword>
<evidence type="ECO:0000256" key="7">
    <source>
        <dbReference type="ARBA" id="ARBA00023136"/>
    </source>
</evidence>
<feature type="domain" description="TonB-dependent receptor plug" evidence="14">
    <location>
        <begin position="123"/>
        <end position="221"/>
    </location>
</feature>
<dbReference type="Pfam" id="PF00593">
    <property type="entry name" value="TonB_dep_Rec_b-barrel"/>
    <property type="match status" value="1"/>
</dbReference>
<comment type="caution">
    <text evidence="15">The sequence shown here is derived from an EMBL/GenBank/DDBJ whole genome shotgun (WGS) entry which is preliminary data.</text>
</comment>
<evidence type="ECO:0000256" key="6">
    <source>
        <dbReference type="ARBA" id="ARBA00023077"/>
    </source>
</evidence>
<evidence type="ECO:0000256" key="12">
    <source>
        <dbReference type="SAM" id="SignalP"/>
    </source>
</evidence>
<dbReference type="InterPro" id="IPR037066">
    <property type="entry name" value="Plug_dom_sf"/>
</dbReference>
<dbReference type="RefSeq" id="WP_379046980.1">
    <property type="nucleotide sequence ID" value="NZ_JBHULZ010000041.1"/>
</dbReference>
<feature type="signal peptide" evidence="12">
    <location>
        <begin position="1"/>
        <end position="18"/>
    </location>
</feature>
<dbReference type="Gene3D" id="2.40.170.20">
    <property type="entry name" value="TonB-dependent receptor, beta-barrel domain"/>
    <property type="match status" value="1"/>
</dbReference>
<accession>A0ABW5SEA7</accession>
<keyword evidence="8 15" id="KW-0675">Receptor</keyword>